<dbReference type="Proteomes" id="UP000198397">
    <property type="component" value="Unassembled WGS sequence"/>
</dbReference>
<feature type="transmembrane region" description="Helical" evidence="1">
    <location>
        <begin position="91"/>
        <end position="113"/>
    </location>
</feature>
<proteinExistence type="predicted"/>
<reference evidence="2 3" key="1">
    <citation type="submission" date="2017-06" db="EMBL/GenBank/DDBJ databases">
        <authorList>
            <person name="Kim H.J."/>
            <person name="Triplett B.A."/>
        </authorList>
    </citation>
    <scope>NUCLEOTIDE SEQUENCE [LARGE SCALE GENOMIC DNA]</scope>
    <source>
        <strain evidence="2 3">DSM 8800</strain>
    </source>
</reference>
<keyword evidence="1" id="KW-0812">Transmembrane</keyword>
<evidence type="ECO:0000313" key="3">
    <source>
        <dbReference type="Proteomes" id="UP000198397"/>
    </source>
</evidence>
<feature type="transmembrane region" description="Helical" evidence="1">
    <location>
        <begin position="51"/>
        <end position="71"/>
    </location>
</feature>
<gene>
    <name evidence="2" type="ORF">SAMN06264855_10617</name>
</gene>
<name>A0A238W7U9_HALVU</name>
<accession>A0A238W7U9</accession>
<dbReference type="AlphaFoldDB" id="A0A238W7U9"/>
<feature type="transmembrane region" description="Helical" evidence="1">
    <location>
        <begin position="152"/>
        <end position="172"/>
    </location>
</feature>
<sequence length="261" mass="28138">MERRGQIGLLDALLLDVVRLHETWMEVVFPRQLDPSTVLGKWKPETTPQKLGYYLWAALGAPLVAIGYPLLLLGFATRFYATRLDSALTRIGVVGAVIVAAIVWGTLTLITHLQLQPDDVIAVGAASIVATVSTALAATFSKVGGRFVSVLLAYPFAMTAFFLPPVVAALVTPTLEQIILPPSYDLAVWILDTFLFVGGLNDFLRASFDLETFGEQWGLPGLGYVLMWVGISVPLGWFLGVLVALANLVRPRPEASSASSA</sequence>
<feature type="transmembrane region" description="Helical" evidence="1">
    <location>
        <begin position="120"/>
        <end position="140"/>
    </location>
</feature>
<dbReference type="EMBL" id="FZNQ01000006">
    <property type="protein sequence ID" value="SNR42630.1"/>
    <property type="molecule type" value="Genomic_DNA"/>
</dbReference>
<evidence type="ECO:0000313" key="2">
    <source>
        <dbReference type="EMBL" id="SNR42630.1"/>
    </source>
</evidence>
<keyword evidence="3" id="KW-1185">Reference proteome</keyword>
<keyword evidence="1" id="KW-1133">Transmembrane helix</keyword>
<organism evidence="2 3">
    <name type="scientific">Halorubrum vacuolatum</name>
    <name type="common">Natronobacterium vacuolatum</name>
    <dbReference type="NCBI Taxonomy" id="63740"/>
    <lineage>
        <taxon>Archaea</taxon>
        <taxon>Methanobacteriati</taxon>
        <taxon>Methanobacteriota</taxon>
        <taxon>Stenosarchaea group</taxon>
        <taxon>Halobacteria</taxon>
        <taxon>Halobacteriales</taxon>
        <taxon>Haloferacaceae</taxon>
        <taxon>Halorubrum</taxon>
    </lineage>
</organism>
<evidence type="ECO:0000256" key="1">
    <source>
        <dbReference type="SAM" id="Phobius"/>
    </source>
</evidence>
<feature type="transmembrane region" description="Helical" evidence="1">
    <location>
        <begin position="224"/>
        <end position="249"/>
    </location>
</feature>
<protein>
    <submittedName>
        <fullName evidence="2">Uncharacterized protein</fullName>
    </submittedName>
</protein>
<keyword evidence="1" id="KW-0472">Membrane</keyword>